<dbReference type="InterPro" id="IPR007866">
    <property type="entry name" value="TRIC_channel"/>
</dbReference>
<comment type="similarity">
    <text evidence="2">Belongs to the TMEM38 family.</text>
</comment>
<gene>
    <name evidence="14" type="ORF">CEUSTIGMA_g992.t1</name>
</gene>
<keyword evidence="3" id="KW-0813">Transport</keyword>
<comment type="subcellular location">
    <subcellularLocation>
        <location evidence="1">Endomembrane system</location>
        <topology evidence="1">Multi-pass membrane protein</topology>
    </subcellularLocation>
</comment>
<keyword evidence="15" id="KW-1185">Reference proteome</keyword>
<keyword evidence="7" id="KW-0630">Potassium</keyword>
<evidence type="ECO:0000313" key="14">
    <source>
        <dbReference type="EMBL" id="GAX73541.1"/>
    </source>
</evidence>
<evidence type="ECO:0000256" key="4">
    <source>
        <dbReference type="ARBA" id="ARBA00022538"/>
    </source>
</evidence>
<keyword evidence="9" id="KW-0406">Ion transport</keyword>
<dbReference type="GO" id="GO:0016020">
    <property type="term" value="C:membrane"/>
    <property type="evidence" value="ECO:0007669"/>
    <property type="project" value="InterPro"/>
</dbReference>
<sequence>MNFSQLQDLLIELHHAWSAIPKQWTLTGFCLCIASTAPDLRQHFLVHFLTTYMYGFGGGIITSLLVLDGSKAPITILYNPNFAATWILCWWIINYFPYRIPGRIHDTWPLKVRSIHDTLSLKVRSIHDTWPLKMLTKACIGYVKAQTMTSKINQACDIFPGAVLGPIMIGALSICGGKLSHDTIRWAHGTLKSPHELFSPTYSWRAAMLCSTAYFFLVKYSVTAFMHPQAVHATITTLLVGQVFASELTGLPMDWTKPIVSTILFLANIPAPAEQPAQRCRKFHDEMDSEERLQSPINKREGGRESHQAANARDNLNVASYIKVQPGHKSVTVLGTEDSIKITAHELQPVRSAHVHVEACRDTFLKDKVEPQQQNLAQASIKHSGAKKAAAVSDRGWTQVMNNKKRSASLSNKKEK</sequence>
<evidence type="ECO:0000256" key="13">
    <source>
        <dbReference type="SAM" id="Phobius"/>
    </source>
</evidence>
<keyword evidence="11" id="KW-0407">Ion channel</keyword>
<dbReference type="OrthoDB" id="195817at2759"/>
<evidence type="ECO:0000256" key="2">
    <source>
        <dbReference type="ARBA" id="ARBA00005766"/>
    </source>
</evidence>
<organism evidence="14 15">
    <name type="scientific">Chlamydomonas eustigma</name>
    <dbReference type="NCBI Taxonomy" id="1157962"/>
    <lineage>
        <taxon>Eukaryota</taxon>
        <taxon>Viridiplantae</taxon>
        <taxon>Chlorophyta</taxon>
        <taxon>core chlorophytes</taxon>
        <taxon>Chlorophyceae</taxon>
        <taxon>CS clade</taxon>
        <taxon>Chlamydomonadales</taxon>
        <taxon>Chlamydomonadaceae</taxon>
        <taxon>Chlamydomonas</taxon>
    </lineage>
</organism>
<keyword evidence="8 13" id="KW-1133">Transmembrane helix</keyword>
<dbReference type="PANTHER" id="PTHR12454">
    <property type="entry name" value="TRIMERIC INTRACELLULAR CATION CHANNEL"/>
    <property type="match status" value="1"/>
</dbReference>
<evidence type="ECO:0000256" key="7">
    <source>
        <dbReference type="ARBA" id="ARBA00022958"/>
    </source>
</evidence>
<keyword evidence="10 13" id="KW-0472">Membrane</keyword>
<dbReference type="GO" id="GO:0012505">
    <property type="term" value="C:endomembrane system"/>
    <property type="evidence" value="ECO:0007669"/>
    <property type="project" value="UniProtKB-SubCell"/>
</dbReference>
<dbReference type="GO" id="GO:0005267">
    <property type="term" value="F:potassium channel activity"/>
    <property type="evidence" value="ECO:0007669"/>
    <property type="project" value="UniProtKB-KW"/>
</dbReference>
<dbReference type="PANTHER" id="PTHR12454:SF11">
    <property type="entry name" value="GH25683P"/>
    <property type="match status" value="1"/>
</dbReference>
<evidence type="ECO:0000256" key="12">
    <source>
        <dbReference type="SAM" id="MobiDB-lite"/>
    </source>
</evidence>
<name>A0A250WRY2_9CHLO</name>
<feature type="region of interest" description="Disordered" evidence="12">
    <location>
        <begin position="290"/>
        <end position="310"/>
    </location>
</feature>
<feature type="transmembrane region" description="Helical" evidence="13">
    <location>
        <begin position="44"/>
        <end position="67"/>
    </location>
</feature>
<feature type="region of interest" description="Disordered" evidence="12">
    <location>
        <begin position="378"/>
        <end position="416"/>
    </location>
</feature>
<evidence type="ECO:0000256" key="1">
    <source>
        <dbReference type="ARBA" id="ARBA00004127"/>
    </source>
</evidence>
<keyword evidence="4" id="KW-0633">Potassium transport</keyword>
<evidence type="ECO:0000256" key="8">
    <source>
        <dbReference type="ARBA" id="ARBA00022989"/>
    </source>
</evidence>
<dbReference type="AlphaFoldDB" id="A0A250WRY2"/>
<comment type="caution">
    <text evidence="14">The sequence shown here is derived from an EMBL/GenBank/DDBJ whole genome shotgun (WGS) entry which is preliminary data.</text>
</comment>
<accession>A0A250WRY2</accession>
<proteinExistence type="inferred from homology"/>
<keyword evidence="6" id="KW-0631">Potassium channel</keyword>
<evidence type="ECO:0000256" key="10">
    <source>
        <dbReference type="ARBA" id="ARBA00023136"/>
    </source>
</evidence>
<dbReference type="EMBL" id="BEGY01000004">
    <property type="protein sequence ID" value="GAX73541.1"/>
    <property type="molecule type" value="Genomic_DNA"/>
</dbReference>
<protein>
    <submittedName>
        <fullName evidence="14">Uncharacterized protein</fullName>
    </submittedName>
</protein>
<evidence type="ECO:0000313" key="15">
    <source>
        <dbReference type="Proteomes" id="UP000232323"/>
    </source>
</evidence>
<evidence type="ECO:0000256" key="5">
    <source>
        <dbReference type="ARBA" id="ARBA00022692"/>
    </source>
</evidence>
<dbReference type="GO" id="GO:0042802">
    <property type="term" value="F:identical protein binding"/>
    <property type="evidence" value="ECO:0007669"/>
    <property type="project" value="InterPro"/>
</dbReference>
<evidence type="ECO:0000256" key="11">
    <source>
        <dbReference type="ARBA" id="ARBA00023303"/>
    </source>
</evidence>
<evidence type="ECO:0000256" key="6">
    <source>
        <dbReference type="ARBA" id="ARBA00022826"/>
    </source>
</evidence>
<feature type="transmembrane region" description="Helical" evidence="13">
    <location>
        <begin position="74"/>
        <end position="93"/>
    </location>
</feature>
<evidence type="ECO:0000256" key="3">
    <source>
        <dbReference type="ARBA" id="ARBA00022448"/>
    </source>
</evidence>
<feature type="compositionally biased region" description="Basic and acidic residues" evidence="12">
    <location>
        <begin position="290"/>
        <end position="307"/>
    </location>
</feature>
<evidence type="ECO:0000256" key="9">
    <source>
        <dbReference type="ARBA" id="ARBA00023065"/>
    </source>
</evidence>
<keyword evidence="5 13" id="KW-0812">Transmembrane</keyword>
<reference evidence="14 15" key="1">
    <citation type="submission" date="2017-08" db="EMBL/GenBank/DDBJ databases">
        <title>Acidophilic green algal genome provides insights into adaptation to an acidic environment.</title>
        <authorList>
            <person name="Hirooka S."/>
            <person name="Hirose Y."/>
            <person name="Kanesaki Y."/>
            <person name="Higuchi S."/>
            <person name="Fujiwara T."/>
            <person name="Onuma R."/>
            <person name="Era A."/>
            <person name="Ohbayashi R."/>
            <person name="Uzuka A."/>
            <person name="Nozaki H."/>
            <person name="Yoshikawa H."/>
            <person name="Miyagishima S.Y."/>
        </authorList>
    </citation>
    <scope>NUCLEOTIDE SEQUENCE [LARGE SCALE GENOMIC DNA]</scope>
    <source>
        <strain evidence="14 15">NIES-2499</strain>
    </source>
</reference>
<dbReference type="Proteomes" id="UP000232323">
    <property type="component" value="Unassembled WGS sequence"/>
</dbReference>